<dbReference type="EMBL" id="JAMQOS010000003">
    <property type="protein sequence ID" value="MDS0282430.1"/>
    <property type="molecule type" value="Genomic_DNA"/>
</dbReference>
<keyword evidence="1" id="KW-1133">Transmembrane helix</keyword>
<evidence type="ECO:0008006" key="4">
    <source>
        <dbReference type="Google" id="ProtNLM"/>
    </source>
</evidence>
<feature type="transmembrane region" description="Helical" evidence="1">
    <location>
        <begin position="6"/>
        <end position="31"/>
    </location>
</feature>
<evidence type="ECO:0000256" key="1">
    <source>
        <dbReference type="SAM" id="Phobius"/>
    </source>
</evidence>
<keyword evidence="1" id="KW-0812">Transmembrane</keyword>
<gene>
    <name evidence="2" type="ORF">NDI86_09870</name>
</gene>
<sequence>MVTAGELYVLTATVMTLVALAAALPVLRDIVRDGRERLRKRPAPPVEDGDAGEAVDGVRCRHCGTVNEDGYCEECSRQL</sequence>
<keyword evidence="3" id="KW-1185">Reference proteome</keyword>
<proteinExistence type="predicted"/>
<organism evidence="2 3">
    <name type="scientific">Haloarcula onubensis</name>
    <dbReference type="NCBI Taxonomy" id="2950539"/>
    <lineage>
        <taxon>Archaea</taxon>
        <taxon>Methanobacteriati</taxon>
        <taxon>Methanobacteriota</taxon>
        <taxon>Stenosarchaea group</taxon>
        <taxon>Halobacteria</taxon>
        <taxon>Halobacteriales</taxon>
        <taxon>Haloarculaceae</taxon>
        <taxon>Haloarcula</taxon>
    </lineage>
</organism>
<accession>A0ABU2FNU6</accession>
<reference evidence="2 3" key="1">
    <citation type="submission" date="2022-06" db="EMBL/GenBank/DDBJ databases">
        <title>Halomicroarcula sp. a new haloarchaeum isolate from saline soil.</title>
        <authorList>
            <person name="Strakova D."/>
            <person name="Galisteo C."/>
            <person name="Sanchez-Porro C."/>
            <person name="Ventosa A."/>
        </authorList>
    </citation>
    <scope>NUCLEOTIDE SEQUENCE [LARGE SCALE GENOMIC DNA]</scope>
    <source>
        <strain evidence="2 3">S3CR25-11</strain>
    </source>
</reference>
<name>A0ABU2FNU6_9EURY</name>
<evidence type="ECO:0000313" key="2">
    <source>
        <dbReference type="EMBL" id="MDS0282430.1"/>
    </source>
</evidence>
<dbReference type="Proteomes" id="UP001268864">
    <property type="component" value="Unassembled WGS sequence"/>
</dbReference>
<dbReference type="RefSeq" id="WP_310900264.1">
    <property type="nucleotide sequence ID" value="NZ_JAMQOS010000003.1"/>
</dbReference>
<protein>
    <recommendedName>
        <fullName evidence="4">Zinc ribbon domain-containing protein</fullName>
    </recommendedName>
</protein>
<keyword evidence="1" id="KW-0472">Membrane</keyword>
<evidence type="ECO:0000313" key="3">
    <source>
        <dbReference type="Proteomes" id="UP001268864"/>
    </source>
</evidence>
<comment type="caution">
    <text evidence="2">The sequence shown here is derived from an EMBL/GenBank/DDBJ whole genome shotgun (WGS) entry which is preliminary data.</text>
</comment>